<dbReference type="OrthoDB" id="1930460at2759"/>
<keyword evidence="4" id="KW-1185">Reference proteome</keyword>
<feature type="region of interest" description="Disordered" evidence="1">
    <location>
        <begin position="185"/>
        <end position="261"/>
    </location>
</feature>
<evidence type="ECO:0000259" key="2">
    <source>
        <dbReference type="Pfam" id="PF05699"/>
    </source>
</evidence>
<proteinExistence type="predicted"/>
<feature type="non-terminal residue" evidence="3">
    <location>
        <position position="1"/>
    </location>
</feature>
<dbReference type="InterPro" id="IPR012337">
    <property type="entry name" value="RNaseH-like_sf"/>
</dbReference>
<evidence type="ECO:0000313" key="3">
    <source>
        <dbReference type="EMBL" id="MQL72844.1"/>
    </source>
</evidence>
<reference evidence="3" key="1">
    <citation type="submission" date="2017-07" db="EMBL/GenBank/DDBJ databases">
        <title>Taro Niue Genome Assembly and Annotation.</title>
        <authorList>
            <person name="Atibalentja N."/>
            <person name="Keating K."/>
            <person name="Fields C.J."/>
        </authorList>
    </citation>
    <scope>NUCLEOTIDE SEQUENCE</scope>
    <source>
        <strain evidence="3">Niue_2</strain>
        <tissue evidence="3">Leaf</tissue>
    </source>
</reference>
<dbReference type="SUPFAM" id="SSF53098">
    <property type="entry name" value="Ribonuclease H-like"/>
    <property type="match status" value="1"/>
</dbReference>
<dbReference type="Proteomes" id="UP000652761">
    <property type="component" value="Unassembled WGS sequence"/>
</dbReference>
<dbReference type="Pfam" id="PF05699">
    <property type="entry name" value="Dimer_Tnp_hAT"/>
    <property type="match status" value="1"/>
</dbReference>
<organism evidence="3 4">
    <name type="scientific">Colocasia esculenta</name>
    <name type="common">Wild taro</name>
    <name type="synonym">Arum esculentum</name>
    <dbReference type="NCBI Taxonomy" id="4460"/>
    <lineage>
        <taxon>Eukaryota</taxon>
        <taxon>Viridiplantae</taxon>
        <taxon>Streptophyta</taxon>
        <taxon>Embryophyta</taxon>
        <taxon>Tracheophyta</taxon>
        <taxon>Spermatophyta</taxon>
        <taxon>Magnoliopsida</taxon>
        <taxon>Liliopsida</taxon>
        <taxon>Araceae</taxon>
        <taxon>Aroideae</taxon>
        <taxon>Colocasieae</taxon>
        <taxon>Colocasia</taxon>
    </lineage>
</organism>
<gene>
    <name evidence="3" type="ORF">Taro_005187</name>
</gene>
<evidence type="ECO:0000313" key="4">
    <source>
        <dbReference type="Proteomes" id="UP000652761"/>
    </source>
</evidence>
<dbReference type="AlphaFoldDB" id="A0A843TTW3"/>
<comment type="caution">
    <text evidence="3">The sequence shown here is derived from an EMBL/GenBank/DDBJ whole genome shotgun (WGS) entry which is preliminary data.</text>
</comment>
<accession>A0A843TTW3</accession>
<dbReference type="InterPro" id="IPR008906">
    <property type="entry name" value="HATC_C_dom"/>
</dbReference>
<name>A0A843TTW3_COLES</name>
<sequence length="261" mass="30442">VFEGPSNVRLLSLGRLRSRKTRTQVSIHRRRRRHSSCRNKEGARPYVEFRSEHSDATLVALSGDWWMQYGVETPELKMFALKNLGLCRSSSGCERNWSTFEFIHTKKRNRLEGKRLNDLVYVQYNRRLHERFQERKKHPEKYDPICLEDLDWGSSWMTKHCEDLVHEGDDLTWAIVDEAIGASKERTRRGKMSIRGSTSQGIRNDDEDEDDMMSEEEEETDDDDVPWESNNEDGDKDDEVEGDSNDDGGMALQNAMFGFKL</sequence>
<dbReference type="EMBL" id="NMUH01000144">
    <property type="protein sequence ID" value="MQL72844.1"/>
    <property type="molecule type" value="Genomic_DNA"/>
</dbReference>
<dbReference type="GO" id="GO:0046983">
    <property type="term" value="F:protein dimerization activity"/>
    <property type="evidence" value="ECO:0007669"/>
    <property type="project" value="InterPro"/>
</dbReference>
<evidence type="ECO:0000256" key="1">
    <source>
        <dbReference type="SAM" id="MobiDB-lite"/>
    </source>
</evidence>
<protein>
    <recommendedName>
        <fullName evidence="2">HAT C-terminal dimerisation domain-containing protein</fullName>
    </recommendedName>
</protein>
<feature type="domain" description="HAT C-terminal dimerisation" evidence="2">
    <location>
        <begin position="63"/>
        <end position="125"/>
    </location>
</feature>
<feature type="compositionally biased region" description="Acidic residues" evidence="1">
    <location>
        <begin position="205"/>
        <end position="246"/>
    </location>
</feature>